<protein>
    <submittedName>
        <fullName evidence="2">DUF3649 domain-containing protein</fullName>
    </submittedName>
</protein>
<gene>
    <name evidence="2" type="ORF">LGQ03_00965</name>
</gene>
<proteinExistence type="predicted"/>
<accession>A0ABS8BQ01</accession>
<keyword evidence="1" id="KW-0472">Membrane</keyword>
<sequence>MNPRWLLNASRWARNPPSAKRVWLGLTVIAICLALAGVEHLFGLSMDADPAGPRPITQP</sequence>
<keyword evidence="1" id="KW-0812">Transmembrane</keyword>
<evidence type="ECO:0000313" key="2">
    <source>
        <dbReference type="EMBL" id="MCB5197802.1"/>
    </source>
</evidence>
<reference evidence="2" key="1">
    <citation type="submission" date="2021-10" db="EMBL/GenBank/DDBJ databases">
        <title>Loktanella gaetbuli sp. nov., isolated from a tidal flat.</title>
        <authorList>
            <person name="Park S."/>
            <person name="Yoon J.-H."/>
        </authorList>
    </citation>
    <scope>NUCLEOTIDE SEQUENCE</scope>
    <source>
        <strain evidence="2">TSTF-M6</strain>
    </source>
</reference>
<dbReference type="EMBL" id="JAJATZ010000001">
    <property type="protein sequence ID" value="MCB5197802.1"/>
    <property type="molecule type" value="Genomic_DNA"/>
</dbReference>
<name>A0ABS8BQ01_9RHOB</name>
<keyword evidence="3" id="KW-1185">Reference proteome</keyword>
<feature type="transmembrane region" description="Helical" evidence="1">
    <location>
        <begin position="21"/>
        <end position="42"/>
    </location>
</feature>
<keyword evidence="1" id="KW-1133">Transmembrane helix</keyword>
<dbReference type="Proteomes" id="UP001138961">
    <property type="component" value="Unassembled WGS sequence"/>
</dbReference>
<dbReference type="RefSeq" id="WP_226746893.1">
    <property type="nucleotide sequence ID" value="NZ_JAJATZ010000001.1"/>
</dbReference>
<comment type="caution">
    <text evidence="2">The sequence shown here is derived from an EMBL/GenBank/DDBJ whole genome shotgun (WGS) entry which is preliminary data.</text>
</comment>
<evidence type="ECO:0000313" key="3">
    <source>
        <dbReference type="Proteomes" id="UP001138961"/>
    </source>
</evidence>
<organism evidence="2 3">
    <name type="scientific">Loktanella gaetbuli</name>
    <dbReference type="NCBI Taxonomy" id="2881335"/>
    <lineage>
        <taxon>Bacteria</taxon>
        <taxon>Pseudomonadati</taxon>
        <taxon>Pseudomonadota</taxon>
        <taxon>Alphaproteobacteria</taxon>
        <taxon>Rhodobacterales</taxon>
        <taxon>Roseobacteraceae</taxon>
        <taxon>Loktanella</taxon>
    </lineage>
</organism>
<evidence type="ECO:0000256" key="1">
    <source>
        <dbReference type="SAM" id="Phobius"/>
    </source>
</evidence>